<evidence type="ECO:0000256" key="1">
    <source>
        <dbReference type="SAM" id="MobiDB-lite"/>
    </source>
</evidence>
<reference evidence="2" key="1">
    <citation type="submission" date="2022-12" db="EMBL/GenBank/DDBJ databases">
        <title>Genome assemblies of Blomia tropicalis.</title>
        <authorList>
            <person name="Cui Y."/>
        </authorList>
    </citation>
    <scope>NUCLEOTIDE SEQUENCE</scope>
    <source>
        <tissue evidence="2">Adult mites</tissue>
    </source>
</reference>
<name>A0A9Q0RQG0_BLOTA</name>
<comment type="caution">
    <text evidence="2">The sequence shown here is derived from an EMBL/GenBank/DDBJ whole genome shotgun (WGS) entry which is preliminary data.</text>
</comment>
<evidence type="ECO:0000313" key="2">
    <source>
        <dbReference type="EMBL" id="KAJ6222711.1"/>
    </source>
</evidence>
<dbReference type="AlphaFoldDB" id="A0A9Q0RQG0"/>
<dbReference type="EMBL" id="JAPWDV010000001">
    <property type="protein sequence ID" value="KAJ6222711.1"/>
    <property type="molecule type" value="Genomic_DNA"/>
</dbReference>
<gene>
    <name evidence="2" type="ORF">RDWZM_001256</name>
</gene>
<keyword evidence="3" id="KW-1185">Reference proteome</keyword>
<organism evidence="2 3">
    <name type="scientific">Blomia tropicalis</name>
    <name type="common">Mite</name>
    <dbReference type="NCBI Taxonomy" id="40697"/>
    <lineage>
        <taxon>Eukaryota</taxon>
        <taxon>Metazoa</taxon>
        <taxon>Ecdysozoa</taxon>
        <taxon>Arthropoda</taxon>
        <taxon>Chelicerata</taxon>
        <taxon>Arachnida</taxon>
        <taxon>Acari</taxon>
        <taxon>Acariformes</taxon>
        <taxon>Sarcoptiformes</taxon>
        <taxon>Astigmata</taxon>
        <taxon>Glycyphagoidea</taxon>
        <taxon>Echimyopodidae</taxon>
        <taxon>Blomia</taxon>
    </lineage>
</organism>
<protein>
    <submittedName>
        <fullName evidence="2">Uncharacterized protein</fullName>
    </submittedName>
</protein>
<evidence type="ECO:0000313" key="3">
    <source>
        <dbReference type="Proteomes" id="UP001142055"/>
    </source>
</evidence>
<dbReference type="Proteomes" id="UP001142055">
    <property type="component" value="Chromosome 1"/>
</dbReference>
<sequence length="157" mass="18494">MMDSTLTSAFSQSSNLFKSKMFSPNQIKLQRQILVFLFEDCDDFLYDFKVEDIAKGRRQTMVNKADCLINKLDEIGQKILINEADRVKIRKLRRKLEIRANNLCQLMDGQRHLLQLELEESDDDDEDSYYETENDSEEDSDVNDIDSEFIDMFKTKL</sequence>
<feature type="region of interest" description="Disordered" evidence="1">
    <location>
        <begin position="120"/>
        <end position="143"/>
    </location>
</feature>
<proteinExistence type="predicted"/>
<accession>A0A9Q0RQG0</accession>